<dbReference type="Pfam" id="PF20155">
    <property type="entry name" value="TMP_3"/>
    <property type="match status" value="1"/>
</dbReference>
<dbReference type="InterPro" id="IPR013491">
    <property type="entry name" value="Tape_meas_N"/>
</dbReference>
<dbReference type="InterPro" id="IPR006431">
    <property type="entry name" value="Phage_tape_meas_C"/>
</dbReference>
<accession>A0A2D2C0C6</accession>
<protein>
    <submittedName>
        <fullName evidence="4">Uncharacterized protein</fullName>
    </submittedName>
</protein>
<name>A0A2D2C0C6_9RHOB</name>
<sequence length="881" mass="91744">MMAWTPRFVPGLVCARRASVLHGLRNRFKPAPTIGRRCKCKPGKECEMEDIARIGFRAETMELTEAEKKLLRLVPASRGAETASERLEKRFRQLDGGAGVMNRTLNAAVGLFGKLAALSGLGFGLSALSQVNDRYTKIVNTLKTVTNGQSELNAMFAELQGISQRTRSPLESTVDLYQRISVAARDLGVNSKQALQFAETVGYAMAGIDANTASNALTQLAQSLGGTKIQAEEFNSILDSGYPLLVAAAKGIEETGGSVGKLRAMVVAGKLDSKTFFDAIMSQSEALKDQFASSNATISSGFSAMSDQFMVTVGRLNEGLGIGGAFASMLFKISENMNGVIAVLGGVTAAIVASYVPAVYSAIASMATWAGSFVLLNGGIMGAVVALATMRAALIATGVGAFAVGVGLAINAVLNLADEIGGLAGVWTLAKAVANDFFERMVAGGSWAVAQTGKLWMDLQVAFASAVNSMRRMWANFVGDMAAKAAMIPEIGDKLSSALSGYQMDIETSFSVATSEIGRMQAEADKLGAAGAEAFERMTAPINFEQMKVDAKLAALGLDDLGAAIPAARDAADSLTGPVGAAADGLGKLGGKAGKGGGAAGKVAELKTQLELLAEEFDKLTEPFDQAGAAFEALTKANDAGIISNDYFTASLKRIQDAFLATGGTADQWAKIIGGKTESVAKKLDELGKKNLTDLGNSFAELATGGSASFSDLAKSIIKDLIAIAWQAMVVKPLLNWMGIPMENGGVVSPQGVDAKFAKGGAFTNSVVSNPTAFQFAQGGGFGLGLMGEAGPEAVMPLTRGPDGSLGVQMYGDRANATAGRAKESQPAQVAISVRPGEMFEPVVEQIAGDVSVQVTQQAVGQLNEQLPERINQHLNDPRAR</sequence>
<evidence type="ECO:0000313" key="4">
    <source>
        <dbReference type="EMBL" id="ATQ55956.1"/>
    </source>
</evidence>
<dbReference type="AlphaFoldDB" id="A0A2D2C0C6"/>
<keyword evidence="1" id="KW-1133">Transmembrane helix</keyword>
<keyword evidence="1" id="KW-0472">Membrane</keyword>
<proteinExistence type="predicted"/>
<reference evidence="4 5" key="1">
    <citation type="submission" date="2017-10" db="EMBL/GenBank/DDBJ databases">
        <title>Complete genome sequence of Paracoccus yeei TT13 isolated from human skin.</title>
        <authorList>
            <person name="Lee K."/>
            <person name="Lim J.Y."/>
            <person name="Hwang I."/>
        </authorList>
    </citation>
    <scope>NUCLEOTIDE SEQUENCE [LARGE SCALE GENOMIC DNA]</scope>
    <source>
        <strain evidence="4 5">TT13</strain>
    </source>
</reference>
<dbReference type="Proteomes" id="UP000229314">
    <property type="component" value="Chromosome"/>
</dbReference>
<feature type="domain" description="Tape measure protein N-terminal" evidence="3">
    <location>
        <begin position="128"/>
        <end position="318"/>
    </location>
</feature>
<keyword evidence="1" id="KW-0812">Transmembrane</keyword>
<gene>
    <name evidence="4" type="ORF">PYTT13_09095</name>
</gene>
<dbReference type="NCBIfam" id="TIGR02675">
    <property type="entry name" value="tape_meas_nterm"/>
    <property type="match status" value="1"/>
</dbReference>
<organism evidence="4 5">
    <name type="scientific">Paracoccus yeei</name>
    <dbReference type="NCBI Taxonomy" id="147645"/>
    <lineage>
        <taxon>Bacteria</taxon>
        <taxon>Pseudomonadati</taxon>
        <taxon>Pseudomonadota</taxon>
        <taxon>Alphaproteobacteria</taxon>
        <taxon>Rhodobacterales</taxon>
        <taxon>Paracoccaceae</taxon>
        <taxon>Paracoccus</taxon>
    </lineage>
</organism>
<dbReference type="Pfam" id="PF09718">
    <property type="entry name" value="Tape_meas_lam_C"/>
    <property type="match status" value="1"/>
</dbReference>
<evidence type="ECO:0000259" key="3">
    <source>
        <dbReference type="Pfam" id="PF20155"/>
    </source>
</evidence>
<feature type="domain" description="Bacteriophage tail tape measure C-terminal" evidence="2">
    <location>
        <begin position="679"/>
        <end position="734"/>
    </location>
</feature>
<feature type="transmembrane region" description="Helical" evidence="1">
    <location>
        <begin position="394"/>
        <end position="414"/>
    </location>
</feature>
<evidence type="ECO:0000259" key="2">
    <source>
        <dbReference type="Pfam" id="PF09718"/>
    </source>
</evidence>
<feature type="transmembrane region" description="Helical" evidence="1">
    <location>
        <begin position="339"/>
        <end position="360"/>
    </location>
</feature>
<feature type="transmembrane region" description="Helical" evidence="1">
    <location>
        <begin position="366"/>
        <end position="387"/>
    </location>
</feature>
<evidence type="ECO:0000313" key="5">
    <source>
        <dbReference type="Proteomes" id="UP000229314"/>
    </source>
</evidence>
<dbReference type="EMBL" id="CP024422">
    <property type="protein sequence ID" value="ATQ55956.1"/>
    <property type="molecule type" value="Genomic_DNA"/>
</dbReference>
<evidence type="ECO:0000256" key="1">
    <source>
        <dbReference type="SAM" id="Phobius"/>
    </source>
</evidence>